<evidence type="ECO:0000256" key="1">
    <source>
        <dbReference type="SAM" id="MobiDB-lite"/>
    </source>
</evidence>
<organism evidence="4 5">
    <name type="scientific">Parabacteroides merdae</name>
    <dbReference type="NCBI Taxonomy" id="46503"/>
    <lineage>
        <taxon>Bacteria</taxon>
        <taxon>Pseudomonadati</taxon>
        <taxon>Bacteroidota</taxon>
        <taxon>Bacteroidia</taxon>
        <taxon>Bacteroidales</taxon>
        <taxon>Tannerellaceae</taxon>
        <taxon>Parabacteroides</taxon>
    </lineage>
</organism>
<dbReference type="AlphaFoldDB" id="A0A3R6FRI4"/>
<evidence type="ECO:0000259" key="3">
    <source>
        <dbReference type="Pfam" id="PF08800"/>
    </source>
</evidence>
<reference evidence="4 5" key="1">
    <citation type="submission" date="2018-08" db="EMBL/GenBank/DDBJ databases">
        <title>A genome reference for cultivated species of the human gut microbiota.</title>
        <authorList>
            <person name="Zou Y."/>
            <person name="Xue W."/>
            <person name="Luo G."/>
        </authorList>
    </citation>
    <scope>NUCLEOTIDE SEQUENCE [LARGE SCALE GENOMIC DNA]</scope>
    <source>
        <strain evidence="4 5">AM34-17</strain>
    </source>
</reference>
<proteinExistence type="predicted"/>
<feature type="domain" description="BT4734-like N-terminal" evidence="3">
    <location>
        <begin position="63"/>
        <end position="184"/>
    </location>
</feature>
<dbReference type="EMBL" id="QSII01000001">
    <property type="protein sequence ID" value="RHC90041.1"/>
    <property type="molecule type" value="Genomic_DNA"/>
</dbReference>
<feature type="region of interest" description="Disordered" evidence="1">
    <location>
        <begin position="195"/>
        <end position="224"/>
    </location>
</feature>
<accession>A0A3R6FRI4</accession>
<dbReference type="Pfam" id="PF05272">
    <property type="entry name" value="VapE-like_dom"/>
    <property type="match status" value="1"/>
</dbReference>
<evidence type="ECO:0000259" key="2">
    <source>
        <dbReference type="Pfam" id="PF05272"/>
    </source>
</evidence>
<comment type="caution">
    <text evidence="4">The sequence shown here is derived from an EMBL/GenBank/DDBJ whole genome shotgun (WGS) entry which is preliminary data.</text>
</comment>
<dbReference type="InterPro" id="IPR007936">
    <property type="entry name" value="VapE-like_dom"/>
</dbReference>
<feature type="compositionally biased region" description="Polar residues" evidence="1">
    <location>
        <begin position="58"/>
        <end position="67"/>
    </location>
</feature>
<dbReference type="Proteomes" id="UP000286260">
    <property type="component" value="Unassembled WGS sequence"/>
</dbReference>
<name>A0A3R6FRI4_9BACT</name>
<gene>
    <name evidence="4" type="ORF">DW828_00410</name>
</gene>
<sequence>MENTFRPSRFLSLRATTPSPCTWEEIMQELTGERHAAATALFRALAAGEGQDAETSKRQQSQIKQNQPAFVPSVHLEGGRSSKHIKGYPGSIMVDIDGIPEEIFDETLERVRADPHSFLAYKTLSGRGIRVIAWMEGEVTEENFPAAWQTVNAYYARLTGIAIDRQCKNATRMSVICHDPDALYRPDAERMKFASLPDAKAGQKQDIAAGKKHRGRKTSAARAENTVRRLVEEEGVHYAAGSHNDYISRCLYLMNRFGVPEAEAEAWAVELFADYDTASVRSTAKSCYALTAEHATMKLSDVSPHNGNGRQRKATVEEMERFIGGSMQLRMNQLTHQLEHRPVTNGIPAPDGWAPMTDTVENSLWYSMRRDGLEADLFHLRTLLLSDFAPRYHPLEEFLEKAGPWDGVTDHIGNLAAMVHPADGDTDRFDLCFRRWFVGMVAAALDPKVVNHVILVLIGRQGCFKTSFFQNLLPPVLRRYYASKTNSQRLTKDDLFTMTENLLVNFEEIDSMQRSELNQLKAMTTTLYVNERPAYGRNKVHLPHVASFCATGNNLQFLTDDTGNRRWLPFEVTAIDNPWTAHIDYEGLYAQAKHLLDNDFRYWYRDHEIEELNLANRRFETPNPARELILMYYRHPVDYEKGTYVTASQIVTRFGGSIRLNAVQVGIALKELGYTCTRTRHGNIWLVVERTTDEMKSILPEADDTDFPPSSGDR</sequence>
<dbReference type="PANTHER" id="PTHR34985">
    <property type="entry name" value="SLR0554 PROTEIN"/>
    <property type="match status" value="1"/>
</dbReference>
<feature type="region of interest" description="Disordered" evidence="1">
    <location>
        <begin position="48"/>
        <end position="67"/>
    </location>
</feature>
<dbReference type="InterPro" id="IPR014907">
    <property type="entry name" value="BT4734-like_N"/>
</dbReference>
<dbReference type="Pfam" id="PF08800">
    <property type="entry name" value="BT4734-like_N"/>
    <property type="match status" value="1"/>
</dbReference>
<dbReference type="PANTHER" id="PTHR34985:SF1">
    <property type="entry name" value="SLR0554 PROTEIN"/>
    <property type="match status" value="1"/>
</dbReference>
<evidence type="ECO:0000313" key="5">
    <source>
        <dbReference type="Proteomes" id="UP000286260"/>
    </source>
</evidence>
<feature type="domain" description="Virulence-associated protein E-like" evidence="2">
    <location>
        <begin position="425"/>
        <end position="619"/>
    </location>
</feature>
<dbReference type="RefSeq" id="WP_122203764.1">
    <property type="nucleotide sequence ID" value="NZ_QSII01000001.1"/>
</dbReference>
<feature type="compositionally biased region" description="Basic residues" evidence="1">
    <location>
        <begin position="210"/>
        <end position="219"/>
    </location>
</feature>
<evidence type="ECO:0000313" key="4">
    <source>
        <dbReference type="EMBL" id="RHC90041.1"/>
    </source>
</evidence>
<protein>
    <submittedName>
        <fullName evidence="4">Uncharacterized protein</fullName>
    </submittedName>
</protein>